<gene>
    <name evidence="2" type="ORF">TL10_06500</name>
</gene>
<proteinExistence type="predicted"/>
<dbReference type="Proteomes" id="UP000032221">
    <property type="component" value="Unassembled WGS sequence"/>
</dbReference>
<dbReference type="EMBL" id="JXST01000006">
    <property type="protein sequence ID" value="KIU17901.1"/>
    <property type="molecule type" value="Genomic_DNA"/>
</dbReference>
<feature type="compositionally biased region" description="Polar residues" evidence="1">
    <location>
        <begin position="93"/>
        <end position="113"/>
    </location>
</feature>
<name>A0A0D1LP85_9MYCO</name>
<sequence length="113" mass="12228">MRMTIHNFADQEFLSNPEAGIVGDCWRACIANALSLPIADVPHFVRDHDTDYVEATQQWLEQEGELPLVFCPPTFTCASPSSSAAPHATSSTQCSSTPRPARSFTTHTPPGPG</sequence>
<keyword evidence="3" id="KW-1185">Reference proteome</keyword>
<dbReference type="AlphaFoldDB" id="A0A0D1LP85"/>
<dbReference type="PATRIC" id="fig|280871.6.peg.1338"/>
<protein>
    <submittedName>
        <fullName evidence="2">Uncharacterized protein</fullName>
    </submittedName>
</protein>
<feature type="region of interest" description="Disordered" evidence="1">
    <location>
        <begin position="78"/>
        <end position="113"/>
    </location>
</feature>
<organism evidence="2 3">
    <name type="scientific">Mycolicibacterium llatzerense</name>
    <dbReference type="NCBI Taxonomy" id="280871"/>
    <lineage>
        <taxon>Bacteria</taxon>
        <taxon>Bacillati</taxon>
        <taxon>Actinomycetota</taxon>
        <taxon>Actinomycetes</taxon>
        <taxon>Mycobacteriales</taxon>
        <taxon>Mycobacteriaceae</taxon>
        <taxon>Mycolicibacterium</taxon>
    </lineage>
</organism>
<dbReference type="STRING" id="280871.TL10_06500"/>
<evidence type="ECO:0000313" key="2">
    <source>
        <dbReference type="EMBL" id="KIU17901.1"/>
    </source>
</evidence>
<evidence type="ECO:0000256" key="1">
    <source>
        <dbReference type="SAM" id="MobiDB-lite"/>
    </source>
</evidence>
<evidence type="ECO:0000313" key="3">
    <source>
        <dbReference type="Proteomes" id="UP000032221"/>
    </source>
</evidence>
<feature type="compositionally biased region" description="Low complexity" evidence="1">
    <location>
        <begin position="78"/>
        <end position="92"/>
    </location>
</feature>
<accession>A0A0D1LP85</accession>
<reference evidence="2 3" key="1">
    <citation type="submission" date="2015-01" db="EMBL/GenBank/DDBJ databases">
        <title>Genome sequence of Mycobacterium llatzerense and Mycobacterium immunogenum recovered from brain abscess.</title>
        <authorList>
            <person name="Greninger A.L."/>
            <person name="Langelier C."/>
            <person name="Cunningham G."/>
            <person name="Chiu C.Y."/>
            <person name="Miller S."/>
        </authorList>
    </citation>
    <scope>NUCLEOTIDE SEQUENCE [LARGE SCALE GENOMIC DNA]</scope>
    <source>
        <strain evidence="2 3">CLUC14</strain>
    </source>
</reference>
<comment type="caution">
    <text evidence="2">The sequence shown here is derived from an EMBL/GenBank/DDBJ whole genome shotgun (WGS) entry which is preliminary data.</text>
</comment>